<feature type="compositionally biased region" description="Low complexity" evidence="2">
    <location>
        <begin position="1"/>
        <end position="16"/>
    </location>
</feature>
<feature type="region of interest" description="Disordered" evidence="2">
    <location>
        <begin position="1"/>
        <end position="42"/>
    </location>
</feature>
<protein>
    <recommendedName>
        <fullName evidence="1">Histone H1</fullName>
    </recommendedName>
</protein>
<comment type="caution">
    <text evidence="4">The sequence shown here is derived from an EMBL/GenBank/DDBJ whole genome shotgun (WGS) entry which is preliminary data.</text>
</comment>
<dbReference type="InterPro" id="IPR005818">
    <property type="entry name" value="Histone_H1/H5_H15"/>
</dbReference>
<dbReference type="GO" id="GO:0006334">
    <property type="term" value="P:nucleosome assembly"/>
    <property type="evidence" value="ECO:0007669"/>
    <property type="project" value="InterPro"/>
</dbReference>
<reference evidence="4" key="1">
    <citation type="journal article" date="2020" name="Fungal Divers.">
        <title>Resolving the Mortierellaceae phylogeny through synthesis of multi-gene phylogenetics and phylogenomics.</title>
        <authorList>
            <person name="Vandepol N."/>
            <person name="Liber J."/>
            <person name="Desiro A."/>
            <person name="Na H."/>
            <person name="Kennedy M."/>
            <person name="Barry K."/>
            <person name="Grigoriev I.V."/>
            <person name="Miller A.N."/>
            <person name="O'Donnell K."/>
            <person name="Stajich J.E."/>
            <person name="Bonito G."/>
        </authorList>
    </citation>
    <scope>NUCLEOTIDE SEQUENCE</scope>
    <source>
        <strain evidence="4">KOD1015</strain>
    </source>
</reference>
<evidence type="ECO:0000259" key="3">
    <source>
        <dbReference type="PROSITE" id="PS51504"/>
    </source>
</evidence>
<evidence type="ECO:0000256" key="1">
    <source>
        <dbReference type="ARBA" id="ARBA00020833"/>
    </source>
</evidence>
<accession>A0A9P6G2G0</accession>
<dbReference type="GO" id="GO:0003677">
    <property type="term" value="F:DNA binding"/>
    <property type="evidence" value="ECO:0007669"/>
    <property type="project" value="InterPro"/>
</dbReference>
<evidence type="ECO:0000256" key="2">
    <source>
        <dbReference type="SAM" id="MobiDB-lite"/>
    </source>
</evidence>
<dbReference type="OrthoDB" id="5863171at2759"/>
<dbReference type="Pfam" id="PF00538">
    <property type="entry name" value="Linker_histone"/>
    <property type="match status" value="1"/>
</dbReference>
<keyword evidence="5" id="KW-1185">Reference proteome</keyword>
<dbReference type="AlphaFoldDB" id="A0A9P6G2G0"/>
<proteinExistence type="predicted"/>
<dbReference type="GO" id="GO:0000786">
    <property type="term" value="C:nucleosome"/>
    <property type="evidence" value="ECO:0007669"/>
    <property type="project" value="InterPro"/>
</dbReference>
<name>A0A9P6G2G0_9FUNG</name>
<dbReference type="PROSITE" id="PS51504">
    <property type="entry name" value="H15"/>
    <property type="match status" value="1"/>
</dbReference>
<sequence>MNATTTSTTSQPATPTIAKPTRSTLDQRQDMGTGIPMTFASSKAQDLPPYEEMIFMAIADLKQEAGSAPKAILDWVQDAFQDMVDLLGCDLNPTPLVSH</sequence>
<feature type="domain" description="H15" evidence="3">
    <location>
        <begin position="46"/>
        <end position="99"/>
    </location>
</feature>
<dbReference type="InterPro" id="IPR036390">
    <property type="entry name" value="WH_DNA-bd_sf"/>
</dbReference>
<dbReference type="EMBL" id="JAABOA010000251">
    <property type="protein sequence ID" value="KAF9585111.1"/>
    <property type="molecule type" value="Genomic_DNA"/>
</dbReference>
<organism evidence="4 5">
    <name type="scientific">Lunasporangiospora selenospora</name>
    <dbReference type="NCBI Taxonomy" id="979761"/>
    <lineage>
        <taxon>Eukaryota</taxon>
        <taxon>Fungi</taxon>
        <taxon>Fungi incertae sedis</taxon>
        <taxon>Mucoromycota</taxon>
        <taxon>Mortierellomycotina</taxon>
        <taxon>Mortierellomycetes</taxon>
        <taxon>Mortierellales</taxon>
        <taxon>Mortierellaceae</taxon>
        <taxon>Lunasporangiospora</taxon>
    </lineage>
</organism>
<dbReference type="SUPFAM" id="SSF46785">
    <property type="entry name" value="Winged helix' DNA-binding domain"/>
    <property type="match status" value="1"/>
</dbReference>
<dbReference type="Proteomes" id="UP000780801">
    <property type="component" value="Unassembled WGS sequence"/>
</dbReference>
<dbReference type="InterPro" id="IPR036388">
    <property type="entry name" value="WH-like_DNA-bd_sf"/>
</dbReference>
<gene>
    <name evidence="4" type="ORF">BGW38_003846</name>
</gene>
<dbReference type="Gene3D" id="1.10.10.10">
    <property type="entry name" value="Winged helix-like DNA-binding domain superfamily/Winged helix DNA-binding domain"/>
    <property type="match status" value="1"/>
</dbReference>
<evidence type="ECO:0000313" key="4">
    <source>
        <dbReference type="EMBL" id="KAF9585111.1"/>
    </source>
</evidence>
<evidence type="ECO:0000313" key="5">
    <source>
        <dbReference type="Proteomes" id="UP000780801"/>
    </source>
</evidence>